<dbReference type="InterPro" id="IPR016181">
    <property type="entry name" value="Acyl_CoA_acyltransferase"/>
</dbReference>
<organism evidence="2 3">
    <name type="scientific">Pseudoalteromonas luteoviolacea DSM 6061</name>
    <dbReference type="NCBI Taxonomy" id="1365250"/>
    <lineage>
        <taxon>Bacteria</taxon>
        <taxon>Pseudomonadati</taxon>
        <taxon>Pseudomonadota</taxon>
        <taxon>Gammaproteobacteria</taxon>
        <taxon>Alteromonadales</taxon>
        <taxon>Pseudoalteromonadaceae</taxon>
        <taxon>Pseudoalteromonas</taxon>
    </lineage>
</organism>
<dbReference type="PATRIC" id="fig|1365250.3.peg.3581"/>
<dbReference type="InterPro" id="IPR000595">
    <property type="entry name" value="cNMP-bd_dom"/>
</dbReference>
<dbReference type="AlphaFoldDB" id="A0A166VVL1"/>
<dbReference type="GO" id="GO:0005829">
    <property type="term" value="C:cytosol"/>
    <property type="evidence" value="ECO:0007669"/>
    <property type="project" value="TreeGrafter"/>
</dbReference>
<dbReference type="InterPro" id="IPR050397">
    <property type="entry name" value="Env_Response_Regulators"/>
</dbReference>
<dbReference type="PANTHER" id="PTHR24567">
    <property type="entry name" value="CRP FAMILY TRANSCRIPTIONAL REGULATORY PROTEIN"/>
    <property type="match status" value="1"/>
</dbReference>
<dbReference type="Pfam" id="PF21926">
    <property type="entry name" value="FeeM"/>
    <property type="match status" value="1"/>
</dbReference>
<dbReference type="InterPro" id="IPR014710">
    <property type="entry name" value="RmlC-like_jellyroll"/>
</dbReference>
<reference evidence="2 3" key="1">
    <citation type="submission" date="2013-07" db="EMBL/GenBank/DDBJ databases">
        <title>Comparative Genomic and Metabolomic Analysis of Twelve Strains of Pseudoalteromonas luteoviolacea.</title>
        <authorList>
            <person name="Vynne N.G."/>
            <person name="Mansson M."/>
            <person name="Gram L."/>
        </authorList>
    </citation>
    <scope>NUCLEOTIDE SEQUENCE [LARGE SCALE GENOMIC DNA]</scope>
    <source>
        <strain evidence="2 3">DSM 6061</strain>
    </source>
</reference>
<feature type="domain" description="Cyclic nucleotide-binding" evidence="1">
    <location>
        <begin position="224"/>
        <end position="292"/>
    </location>
</feature>
<dbReference type="SUPFAM" id="SSF51206">
    <property type="entry name" value="cAMP-binding domain-like"/>
    <property type="match status" value="1"/>
</dbReference>
<dbReference type="GO" id="GO:0003700">
    <property type="term" value="F:DNA-binding transcription factor activity"/>
    <property type="evidence" value="ECO:0007669"/>
    <property type="project" value="TreeGrafter"/>
</dbReference>
<sequence>MSIRVKVATTPVELNHVYQLRYQVYAEEYAYMQKNPQRIIMDMFDGMPDSYNIIAYDGETPVGTIRVVIDGALRLPADQMYDFNQYRSQLIEQAQSQGLPIPLLANSGMFAIDARWRNRRDLFRSLFKLSCDIGEARGVTDIITTANIETLALYKRMGLKALGAQIRHEHISVSMVPMHCSMAQITKWAFGGPRTHSKLTELFALCYEYLLVSAGTPIFNATDENPDEAYLISSGAIGITMDTTTMQQDFDLATLTAGELFGESCLIDEQPRKVNATAIVNTDLMVLNKKEFWQKVNQDQSFMKAVLKVMDQKLRDVGRRALIYAHASQEERLQFFLEQLAKTAQPMLKKPHQRVVRMGGHAFSVISGVERDESQAFLEQQAKTGSIGLTENSIVFYSEARS</sequence>
<dbReference type="EMBL" id="AUYB01000120">
    <property type="protein sequence ID" value="KZN33918.1"/>
    <property type="molecule type" value="Genomic_DNA"/>
</dbReference>
<dbReference type="InterPro" id="IPR018490">
    <property type="entry name" value="cNMP-bd_dom_sf"/>
</dbReference>
<proteinExistence type="predicted"/>
<evidence type="ECO:0000313" key="2">
    <source>
        <dbReference type="EMBL" id="KZN33918.1"/>
    </source>
</evidence>
<evidence type="ECO:0000313" key="3">
    <source>
        <dbReference type="Proteomes" id="UP000076643"/>
    </source>
</evidence>
<protein>
    <recommendedName>
        <fullName evidence="1">Cyclic nucleotide-binding domain-containing protein</fullName>
    </recommendedName>
</protein>
<dbReference type="InterPro" id="IPR054597">
    <property type="entry name" value="FeeM_cat"/>
</dbReference>
<accession>A0A166VVL1</accession>
<comment type="caution">
    <text evidence="2">The sequence shown here is derived from an EMBL/GenBank/DDBJ whole genome shotgun (WGS) entry which is preliminary data.</text>
</comment>
<dbReference type="Gene3D" id="3.40.630.30">
    <property type="match status" value="1"/>
</dbReference>
<gene>
    <name evidence="2" type="ORF">N475_19420</name>
</gene>
<dbReference type="CDD" id="cd00038">
    <property type="entry name" value="CAP_ED"/>
    <property type="match status" value="1"/>
</dbReference>
<dbReference type="PANTHER" id="PTHR24567:SF26">
    <property type="entry name" value="REGULATORY PROTEIN YEIL"/>
    <property type="match status" value="1"/>
</dbReference>
<keyword evidence="3" id="KW-1185">Reference proteome</keyword>
<dbReference type="Proteomes" id="UP000076643">
    <property type="component" value="Unassembled WGS sequence"/>
</dbReference>
<evidence type="ECO:0000259" key="1">
    <source>
        <dbReference type="PROSITE" id="PS50042"/>
    </source>
</evidence>
<dbReference type="PROSITE" id="PS50042">
    <property type="entry name" value="CNMP_BINDING_3"/>
    <property type="match status" value="1"/>
</dbReference>
<dbReference type="Pfam" id="PF00027">
    <property type="entry name" value="cNMP_binding"/>
    <property type="match status" value="1"/>
</dbReference>
<dbReference type="SUPFAM" id="SSF55729">
    <property type="entry name" value="Acyl-CoA N-acyltransferases (Nat)"/>
    <property type="match status" value="1"/>
</dbReference>
<dbReference type="Gene3D" id="2.60.120.10">
    <property type="entry name" value="Jelly Rolls"/>
    <property type="match status" value="1"/>
</dbReference>
<dbReference type="RefSeq" id="WP_063358132.1">
    <property type="nucleotide sequence ID" value="NZ_AQHB01000023.1"/>
</dbReference>
<name>A0A166VVL1_9GAMM</name>